<evidence type="ECO:0000256" key="1">
    <source>
        <dbReference type="SAM" id="MobiDB-lite"/>
    </source>
</evidence>
<reference evidence="2 3" key="1">
    <citation type="submission" date="2017-12" db="EMBL/GenBank/DDBJ databases">
        <title>High-resolution comparative analysis of great ape genomes.</title>
        <authorList>
            <person name="Pollen A."/>
            <person name="Hastie A."/>
            <person name="Hormozdiari F."/>
            <person name="Dougherty M."/>
            <person name="Liu R."/>
            <person name="Chaisson M."/>
            <person name="Hoppe E."/>
            <person name="Hill C."/>
            <person name="Pang A."/>
            <person name="Hillier L."/>
            <person name="Baker C."/>
            <person name="Armstrong J."/>
            <person name="Shendure J."/>
            <person name="Paten B."/>
            <person name="Wilson R."/>
            <person name="Chao H."/>
            <person name="Schneider V."/>
            <person name="Ventura M."/>
            <person name="Kronenberg Z."/>
            <person name="Murali S."/>
            <person name="Gordon D."/>
            <person name="Cantsilieris S."/>
            <person name="Munson K."/>
            <person name="Nelson B."/>
            <person name="Raja A."/>
            <person name="Underwood J."/>
            <person name="Diekhans M."/>
            <person name="Fiddes I."/>
            <person name="Haussler D."/>
            <person name="Eichler E."/>
        </authorList>
    </citation>
    <scope>NUCLEOTIDE SEQUENCE [LARGE SCALE GENOMIC DNA]</scope>
    <source>
        <strain evidence="2">Yerkes chimp pedigree #C0471</strain>
    </source>
</reference>
<dbReference type="Pfam" id="PF07004">
    <property type="entry name" value="SHIPPO-rpt"/>
    <property type="match status" value="1"/>
</dbReference>
<comment type="caution">
    <text evidence="2">The sequence shown here is derived from an EMBL/GenBank/DDBJ whole genome shotgun (WGS) entry which is preliminary data.</text>
</comment>
<evidence type="ECO:0000313" key="2">
    <source>
        <dbReference type="EMBL" id="PNI20137.1"/>
    </source>
</evidence>
<dbReference type="InterPro" id="IPR051291">
    <property type="entry name" value="CIMAP"/>
</dbReference>
<protein>
    <submittedName>
        <fullName evidence="2">ODF3B isoform 4</fullName>
    </submittedName>
</protein>
<dbReference type="PANTHER" id="PTHR21580:SF19">
    <property type="entry name" value="OUTER DENSE FIBER PROTEIN 3B"/>
    <property type="match status" value="1"/>
</dbReference>
<proteinExistence type="predicted"/>
<name>A0A2J8JBK0_PANTR</name>
<sequence>MGSDAWVGLWRPHRPRGPIAAHYGGPGPKYKLPPNTGYVLHDPSRPRAPAFTFGARFPTQQTTCGPGPGHLVPARMTVRGTDGAPAYSIYGRPRRSAPFLTPGPGSHAVLAPHTLDPPRRQVLPGASGERDVPQCTSAHHCSPKLGCPGGAAEPRSRGLYCALALGSARHRQSLRPNLLHLRPQSGWQFLRGPQQDPGPLRLPGRESRGLQVPGPPVHDSGADFAPPRQHSEARARGLQRGSAPEAPRLEFRDPALGLPGPAGDRRGQLTRQAGAAPHVFA</sequence>
<dbReference type="EMBL" id="NBAG03000485">
    <property type="protein sequence ID" value="PNI20137.1"/>
    <property type="molecule type" value="Genomic_DNA"/>
</dbReference>
<organism evidence="2 3">
    <name type="scientific">Pan troglodytes</name>
    <name type="common">Chimpanzee</name>
    <dbReference type="NCBI Taxonomy" id="9598"/>
    <lineage>
        <taxon>Eukaryota</taxon>
        <taxon>Metazoa</taxon>
        <taxon>Chordata</taxon>
        <taxon>Craniata</taxon>
        <taxon>Vertebrata</taxon>
        <taxon>Euteleostomi</taxon>
        <taxon>Mammalia</taxon>
        <taxon>Eutheria</taxon>
        <taxon>Euarchontoglires</taxon>
        <taxon>Primates</taxon>
        <taxon>Haplorrhini</taxon>
        <taxon>Catarrhini</taxon>
        <taxon>Hominidae</taxon>
        <taxon>Pan</taxon>
    </lineage>
</organism>
<dbReference type="InterPro" id="IPR010736">
    <property type="entry name" value="SHIPPO-rpt"/>
</dbReference>
<evidence type="ECO:0000313" key="3">
    <source>
        <dbReference type="Proteomes" id="UP000236370"/>
    </source>
</evidence>
<gene>
    <name evidence="2" type="ORF">CK820_G0049020</name>
</gene>
<dbReference type="Proteomes" id="UP000236370">
    <property type="component" value="Unassembled WGS sequence"/>
</dbReference>
<dbReference type="AlphaFoldDB" id="A0A2J8JBK0"/>
<accession>A0A2J8JBK0</accession>
<dbReference type="PANTHER" id="PTHR21580">
    <property type="entry name" value="SHIPPO-1-RELATED"/>
    <property type="match status" value="1"/>
</dbReference>
<feature type="region of interest" description="Disordered" evidence="1">
    <location>
        <begin position="186"/>
        <end position="281"/>
    </location>
</feature>